<accession>A0AAD8HB46</accession>
<reference evidence="4" key="1">
    <citation type="submission" date="2023-02" db="EMBL/GenBank/DDBJ databases">
        <title>Genome of toxic invasive species Heracleum sosnowskyi carries increased number of genes despite the absence of recent whole-genome duplications.</title>
        <authorList>
            <person name="Schelkunov M."/>
            <person name="Shtratnikova V."/>
            <person name="Makarenko M."/>
            <person name="Klepikova A."/>
            <person name="Omelchenko D."/>
            <person name="Novikova G."/>
            <person name="Obukhova E."/>
            <person name="Bogdanov V."/>
            <person name="Penin A."/>
            <person name="Logacheva M."/>
        </authorList>
    </citation>
    <scope>NUCLEOTIDE SEQUENCE</scope>
    <source>
        <strain evidence="4">Hsosn_3</strain>
        <tissue evidence="4">Leaf</tissue>
    </source>
</reference>
<reference evidence="4" key="2">
    <citation type="submission" date="2023-05" db="EMBL/GenBank/DDBJ databases">
        <authorList>
            <person name="Schelkunov M.I."/>
        </authorList>
    </citation>
    <scope>NUCLEOTIDE SEQUENCE</scope>
    <source>
        <strain evidence="4">Hsosn_3</strain>
        <tissue evidence="4">Leaf</tissue>
    </source>
</reference>
<evidence type="ECO:0000256" key="1">
    <source>
        <dbReference type="ARBA" id="ARBA00010394"/>
    </source>
</evidence>
<comment type="caution">
    <text evidence="4">The sequence shown here is derived from an EMBL/GenBank/DDBJ whole genome shotgun (WGS) entry which is preliminary data.</text>
</comment>
<dbReference type="SUPFAM" id="SSF48371">
    <property type="entry name" value="ARM repeat"/>
    <property type="match status" value="1"/>
</dbReference>
<keyword evidence="2" id="KW-0813">Transport</keyword>
<dbReference type="EMBL" id="JAUIZM010000009">
    <property type="protein sequence ID" value="KAK1363266.1"/>
    <property type="molecule type" value="Genomic_DNA"/>
</dbReference>
<comment type="similarity">
    <text evidence="1">Belongs to the importin alpha family.</text>
</comment>
<keyword evidence="5" id="KW-1185">Reference proteome</keyword>
<dbReference type="PANTHER" id="PTHR23316">
    <property type="entry name" value="IMPORTIN ALPHA"/>
    <property type="match status" value="1"/>
</dbReference>
<dbReference type="AlphaFoldDB" id="A0AAD8HB46"/>
<dbReference type="Gene3D" id="1.25.10.10">
    <property type="entry name" value="Leucine-rich Repeat Variant"/>
    <property type="match status" value="1"/>
</dbReference>
<organism evidence="4 5">
    <name type="scientific">Heracleum sosnowskyi</name>
    <dbReference type="NCBI Taxonomy" id="360622"/>
    <lineage>
        <taxon>Eukaryota</taxon>
        <taxon>Viridiplantae</taxon>
        <taxon>Streptophyta</taxon>
        <taxon>Embryophyta</taxon>
        <taxon>Tracheophyta</taxon>
        <taxon>Spermatophyta</taxon>
        <taxon>Magnoliopsida</taxon>
        <taxon>eudicotyledons</taxon>
        <taxon>Gunneridae</taxon>
        <taxon>Pentapetalae</taxon>
        <taxon>asterids</taxon>
        <taxon>campanulids</taxon>
        <taxon>Apiales</taxon>
        <taxon>Apiaceae</taxon>
        <taxon>Apioideae</taxon>
        <taxon>apioid superclade</taxon>
        <taxon>Tordylieae</taxon>
        <taxon>Tordyliinae</taxon>
        <taxon>Heracleum</taxon>
    </lineage>
</organism>
<evidence type="ECO:0000313" key="5">
    <source>
        <dbReference type="Proteomes" id="UP001237642"/>
    </source>
</evidence>
<keyword evidence="3" id="KW-0653">Protein transport</keyword>
<dbReference type="InterPro" id="IPR011989">
    <property type="entry name" value="ARM-like"/>
</dbReference>
<dbReference type="Proteomes" id="UP001237642">
    <property type="component" value="Unassembled WGS sequence"/>
</dbReference>
<proteinExistence type="inferred from homology"/>
<gene>
    <name evidence="4" type="ORF">POM88_038827</name>
</gene>
<name>A0AAD8HB46_9APIA</name>
<sequence length="342" mass="37901">MESSRNEEDVNSFDWELMSKNHGLKDYPRLGDLLQHHLLEILVTLLKNEQHLKLQSHAAIILQNVVAYSGSREVVMKLITPSIIVCLIRSSVCEVQVKALSLLCIIAFGIPSCSESKIVLAEALESQTSLIASFNESTGEDLLCIGSETLALACQVYLDFSLDEVESVVQAFMKLLKYESSHVLAYACLGIFFLCYGKQKMVVEEQQFGTLVDRLIELIDCESRVKTIAGVRGSESPVKTIAGLVGSESRVMTIAGLRALGSIVRWGSDRNVEVIIEKDALLSLECLLGKDDKYYVKNTCWIISNITATRKENHIKAVIDSELIGPLVDVVENYVKRETNIG</sequence>
<evidence type="ECO:0000313" key="4">
    <source>
        <dbReference type="EMBL" id="KAK1363266.1"/>
    </source>
</evidence>
<evidence type="ECO:0000256" key="3">
    <source>
        <dbReference type="ARBA" id="ARBA00022927"/>
    </source>
</evidence>
<dbReference type="GO" id="GO:0015031">
    <property type="term" value="P:protein transport"/>
    <property type="evidence" value="ECO:0007669"/>
    <property type="project" value="UniProtKB-KW"/>
</dbReference>
<evidence type="ECO:0000256" key="2">
    <source>
        <dbReference type="ARBA" id="ARBA00022448"/>
    </source>
</evidence>
<protein>
    <submittedName>
        <fullName evidence="4">Uncharacterized protein</fullName>
    </submittedName>
</protein>
<dbReference type="InterPro" id="IPR016024">
    <property type="entry name" value="ARM-type_fold"/>
</dbReference>